<protein>
    <submittedName>
        <fullName evidence="2">Adaptor protein MecA</fullName>
    </submittedName>
</protein>
<dbReference type="Gene3D" id="3.30.70.1950">
    <property type="match status" value="1"/>
</dbReference>
<accession>A0A926IGQ6</accession>
<dbReference type="AlphaFoldDB" id="A0A926IGQ6"/>
<dbReference type="Pfam" id="PF05389">
    <property type="entry name" value="MecA"/>
    <property type="match status" value="2"/>
</dbReference>
<keyword evidence="3" id="KW-1185">Reference proteome</keyword>
<reference evidence="2" key="1">
    <citation type="submission" date="2020-08" db="EMBL/GenBank/DDBJ databases">
        <title>Genome public.</title>
        <authorList>
            <person name="Liu C."/>
            <person name="Sun Q."/>
        </authorList>
    </citation>
    <scope>NUCLEOTIDE SEQUENCE</scope>
    <source>
        <strain evidence="2">NSJ-64</strain>
    </source>
</reference>
<organism evidence="2 3">
    <name type="scientific">Youxingia wuxianensis</name>
    <dbReference type="NCBI Taxonomy" id="2763678"/>
    <lineage>
        <taxon>Bacteria</taxon>
        <taxon>Bacillati</taxon>
        <taxon>Bacillota</taxon>
        <taxon>Clostridia</taxon>
        <taxon>Eubacteriales</taxon>
        <taxon>Oscillospiraceae</taxon>
        <taxon>Youxingia</taxon>
    </lineage>
</organism>
<sequence length="191" mass="22084">MDIRMLGPDRIQIILSKEDMRLMDITYETIDYTNEETKKLILELLDIVQMATDFQPNKSKLFVEVYPTGEGGCSIYFSAVEIAEKKRYRIKKNVTGPLIYRFLDIDALISASVRLFKLYCHRVLKSSLYQLKSSWQLVIYPLDSIENVTARFMDEYAERWGEGELAAAYVEEHGTLIIKENAIDLLAAYFG</sequence>
<evidence type="ECO:0000313" key="3">
    <source>
        <dbReference type="Proteomes" id="UP000623678"/>
    </source>
</evidence>
<dbReference type="RefSeq" id="WP_262394339.1">
    <property type="nucleotide sequence ID" value="NZ_JACRTD010000002.1"/>
</dbReference>
<comment type="similarity">
    <text evidence="1">Belongs to the MecA family.</text>
</comment>
<dbReference type="EMBL" id="JACRTD010000002">
    <property type="protein sequence ID" value="MBC8584506.1"/>
    <property type="molecule type" value="Genomic_DNA"/>
</dbReference>
<dbReference type="Proteomes" id="UP000623678">
    <property type="component" value="Unassembled WGS sequence"/>
</dbReference>
<comment type="caution">
    <text evidence="2">The sequence shown here is derived from an EMBL/GenBank/DDBJ whole genome shotgun (WGS) entry which is preliminary data.</text>
</comment>
<dbReference type="InterPro" id="IPR038471">
    <property type="entry name" value="MecA_C_sf"/>
</dbReference>
<dbReference type="InterPro" id="IPR008681">
    <property type="entry name" value="Neg-reg_MecA"/>
</dbReference>
<evidence type="ECO:0000313" key="2">
    <source>
        <dbReference type="EMBL" id="MBC8584506.1"/>
    </source>
</evidence>
<gene>
    <name evidence="2" type="ORF">H8705_02790</name>
</gene>
<proteinExistence type="inferred from homology"/>
<evidence type="ECO:0000256" key="1">
    <source>
        <dbReference type="ARBA" id="ARBA00005397"/>
    </source>
</evidence>
<name>A0A926IGQ6_9FIRM</name>